<feature type="domain" description="Phosphatidylglycerol lysyltransferase C-terminal" evidence="1">
    <location>
        <begin position="26"/>
        <end position="241"/>
    </location>
</feature>
<dbReference type="SUPFAM" id="SSF55729">
    <property type="entry name" value="Acyl-CoA N-acyltransferases (Nat)"/>
    <property type="match status" value="2"/>
</dbReference>
<dbReference type="eggNOG" id="COG4866">
    <property type="taxonomic scope" value="Bacteria"/>
</dbReference>
<dbReference type="Proteomes" id="UP000036923">
    <property type="component" value="Unassembled WGS sequence"/>
</dbReference>
<accession>A0A0L6JRW6</accession>
<organism evidence="2 3">
    <name type="scientific">Pseudobacteroides cellulosolvens ATCC 35603 = DSM 2933</name>
    <dbReference type="NCBI Taxonomy" id="398512"/>
    <lineage>
        <taxon>Bacteria</taxon>
        <taxon>Bacillati</taxon>
        <taxon>Bacillota</taxon>
        <taxon>Clostridia</taxon>
        <taxon>Eubacteriales</taxon>
        <taxon>Oscillospiraceae</taxon>
        <taxon>Pseudobacteroides</taxon>
    </lineage>
</organism>
<dbReference type="Pfam" id="PF09924">
    <property type="entry name" value="LPG_synthase_C"/>
    <property type="match status" value="1"/>
</dbReference>
<evidence type="ECO:0000313" key="2">
    <source>
        <dbReference type="EMBL" id="KNY28581.1"/>
    </source>
</evidence>
<sequence length="245" mass="28838">MGMDFKEIALRDREYFNRFLRMDNPQISELTFTNMFMWRNFYKFRYAQVGDMLVLISVPDEGIPFAFAPFGRLSSEGFKDIVLMLWDYFKKNNWKMVFGRVPESILPFFKELFKDKAEIKLDEANSDYVYSSKDLISLVGKKYDGKRNHIHKFKRLYEYSYEKVDASNISECKRIMDEWCAEKDCKDHNANYCENKANMELLNNIDELGCKGALISVNGRYEAFTIGEMLNDNTAVIHVEKPIAK</sequence>
<dbReference type="InterPro" id="IPR024320">
    <property type="entry name" value="LPG_synthase_C"/>
</dbReference>
<dbReference type="AlphaFoldDB" id="A0A0L6JRW6"/>
<evidence type="ECO:0000313" key="3">
    <source>
        <dbReference type="Proteomes" id="UP000036923"/>
    </source>
</evidence>
<dbReference type="EMBL" id="LGTC01000001">
    <property type="protein sequence ID" value="KNY28581.1"/>
    <property type="molecule type" value="Genomic_DNA"/>
</dbReference>
<dbReference type="PANTHER" id="PTHR41373:SF1">
    <property type="entry name" value="PHOSPHATIDYLGLYCEROL LYSYLTRANSFERASE C-TERMINAL DOMAIN-CONTAINING PROTEIN"/>
    <property type="match status" value="1"/>
</dbReference>
<reference evidence="3" key="1">
    <citation type="submission" date="2015-07" db="EMBL/GenBank/DDBJ databases">
        <title>Near-Complete Genome Sequence of the Cellulolytic Bacterium Bacteroides (Pseudobacteroides) cellulosolvens ATCC 35603.</title>
        <authorList>
            <person name="Dassa B."/>
            <person name="Utturkar S.M."/>
            <person name="Klingeman D.M."/>
            <person name="Hurt R.A."/>
            <person name="Keller M."/>
            <person name="Xu J."/>
            <person name="Reddy Y.H.K."/>
            <person name="Borovok I."/>
            <person name="Grinberg I.R."/>
            <person name="Lamed R."/>
            <person name="Zhivin O."/>
            <person name="Bayer E.A."/>
            <person name="Brown S.D."/>
        </authorList>
    </citation>
    <scope>NUCLEOTIDE SEQUENCE [LARGE SCALE GENOMIC DNA]</scope>
    <source>
        <strain evidence="3">DSM 2933</strain>
    </source>
</reference>
<dbReference type="Gene3D" id="3.40.630.30">
    <property type="match status" value="1"/>
</dbReference>
<dbReference type="InterPro" id="IPR016181">
    <property type="entry name" value="Acyl_CoA_acyltransferase"/>
</dbReference>
<evidence type="ECO:0000259" key="1">
    <source>
        <dbReference type="Pfam" id="PF09924"/>
    </source>
</evidence>
<gene>
    <name evidence="2" type="ORF">Bccel_3855</name>
</gene>
<comment type="caution">
    <text evidence="2">The sequence shown here is derived from an EMBL/GenBank/DDBJ whole genome shotgun (WGS) entry which is preliminary data.</text>
</comment>
<protein>
    <recommendedName>
        <fullName evidence="1">Phosphatidylglycerol lysyltransferase C-terminal domain-containing protein</fullName>
    </recommendedName>
</protein>
<proteinExistence type="predicted"/>
<keyword evidence="3" id="KW-1185">Reference proteome</keyword>
<dbReference type="STRING" id="398512.Bccel_3855"/>
<name>A0A0L6JRW6_9FIRM</name>
<dbReference type="PANTHER" id="PTHR41373">
    <property type="entry name" value="DUF2156 DOMAIN-CONTAINING PROTEIN"/>
    <property type="match status" value="1"/>
</dbReference>
<dbReference type="InterPro" id="IPR016732">
    <property type="entry name" value="UCP018688"/>
</dbReference>